<evidence type="ECO:0000313" key="1">
    <source>
        <dbReference type="EMBL" id="TPN87437.1"/>
    </source>
</evidence>
<dbReference type="AlphaFoldDB" id="A0A504J982"/>
<comment type="caution">
    <text evidence="1">The sequence shown here is derived from an EMBL/GenBank/DDBJ whole genome shotgun (WGS) entry which is preliminary data.</text>
</comment>
<gene>
    <name evidence="1" type="ORF">FHK87_07600</name>
</gene>
<accession>A0A504J982</accession>
<reference evidence="1 2" key="1">
    <citation type="submission" date="2019-06" db="EMBL/GenBank/DDBJ databases">
        <authorList>
            <person name="Meng X."/>
        </authorList>
    </citation>
    <scope>NUCLEOTIDE SEQUENCE [LARGE SCALE GENOMIC DNA]</scope>
    <source>
        <strain evidence="1 2">M625</strain>
    </source>
</reference>
<dbReference type="RefSeq" id="WP_140592079.1">
    <property type="nucleotide sequence ID" value="NZ_VFWZ01000002.1"/>
</dbReference>
<name>A0A504J982_9FLAO</name>
<dbReference type="Proteomes" id="UP000315540">
    <property type="component" value="Unassembled WGS sequence"/>
</dbReference>
<organism evidence="1 2">
    <name type="scientific">Aquimarina algicola</name>
    <dbReference type="NCBI Taxonomy" id="2589995"/>
    <lineage>
        <taxon>Bacteria</taxon>
        <taxon>Pseudomonadati</taxon>
        <taxon>Bacteroidota</taxon>
        <taxon>Flavobacteriia</taxon>
        <taxon>Flavobacteriales</taxon>
        <taxon>Flavobacteriaceae</taxon>
        <taxon>Aquimarina</taxon>
    </lineage>
</organism>
<sequence length="77" mass="9185">MSGNYNFNNEHRAIRAAFDEAKVLLESGKIDMFQYRTLCNDLLNEVKMMDTKYNNEDIREMLNSFIDRTERDKTIKD</sequence>
<proteinExistence type="predicted"/>
<protein>
    <submittedName>
        <fullName evidence="1">Uncharacterized protein</fullName>
    </submittedName>
</protein>
<dbReference type="EMBL" id="VFWZ01000002">
    <property type="protein sequence ID" value="TPN87437.1"/>
    <property type="molecule type" value="Genomic_DNA"/>
</dbReference>
<evidence type="ECO:0000313" key="2">
    <source>
        <dbReference type="Proteomes" id="UP000315540"/>
    </source>
</evidence>
<keyword evidence="2" id="KW-1185">Reference proteome</keyword>